<dbReference type="EMBL" id="BMDY01000001">
    <property type="protein sequence ID" value="GGA91706.1"/>
    <property type="molecule type" value="Genomic_DNA"/>
</dbReference>
<accession>A0ABQ1HUM2</accession>
<protein>
    <submittedName>
        <fullName evidence="2">Cytochrome oxidase</fullName>
    </submittedName>
</protein>
<keyword evidence="1" id="KW-1133">Transmembrane helix</keyword>
<name>A0ABQ1HUM2_9ALTE</name>
<reference evidence="3" key="1">
    <citation type="journal article" date="2019" name="Int. J. Syst. Evol. Microbiol.">
        <title>The Global Catalogue of Microorganisms (GCM) 10K type strain sequencing project: providing services to taxonomists for standard genome sequencing and annotation.</title>
        <authorList>
            <consortium name="The Broad Institute Genomics Platform"/>
            <consortium name="The Broad Institute Genome Sequencing Center for Infectious Disease"/>
            <person name="Wu L."/>
            <person name="Ma J."/>
        </authorList>
    </citation>
    <scope>NUCLEOTIDE SEQUENCE [LARGE SCALE GENOMIC DNA]</scope>
    <source>
        <strain evidence="3">CGMCC 1.10131</strain>
    </source>
</reference>
<comment type="caution">
    <text evidence="2">The sequence shown here is derived from an EMBL/GenBank/DDBJ whole genome shotgun (WGS) entry which is preliminary data.</text>
</comment>
<dbReference type="Pfam" id="PF05545">
    <property type="entry name" value="FixQ"/>
    <property type="match status" value="1"/>
</dbReference>
<dbReference type="InterPro" id="IPR008621">
    <property type="entry name" value="Cbb3-typ_cyt_oxidase_comp"/>
</dbReference>
<evidence type="ECO:0000256" key="1">
    <source>
        <dbReference type="SAM" id="Phobius"/>
    </source>
</evidence>
<proteinExistence type="predicted"/>
<evidence type="ECO:0000313" key="3">
    <source>
        <dbReference type="Proteomes" id="UP000651977"/>
    </source>
</evidence>
<evidence type="ECO:0000313" key="2">
    <source>
        <dbReference type="EMBL" id="GGA91706.1"/>
    </source>
</evidence>
<gene>
    <name evidence="2" type="primary">ccoQ</name>
    <name evidence="2" type="ORF">GCM10007414_00400</name>
</gene>
<keyword evidence="1" id="KW-0472">Membrane</keyword>
<dbReference type="Proteomes" id="UP000651977">
    <property type="component" value="Unassembled WGS sequence"/>
</dbReference>
<feature type="transmembrane region" description="Helical" evidence="1">
    <location>
        <begin position="6"/>
        <end position="26"/>
    </location>
</feature>
<organism evidence="2 3">
    <name type="scientific">Agarivorans gilvus</name>
    <dbReference type="NCBI Taxonomy" id="680279"/>
    <lineage>
        <taxon>Bacteria</taxon>
        <taxon>Pseudomonadati</taxon>
        <taxon>Pseudomonadota</taxon>
        <taxon>Gammaproteobacteria</taxon>
        <taxon>Alteromonadales</taxon>
        <taxon>Alteromonadaceae</taxon>
        <taxon>Agarivorans</taxon>
    </lineage>
</organism>
<keyword evidence="3" id="KW-1185">Reference proteome</keyword>
<dbReference type="CDD" id="cd01324">
    <property type="entry name" value="cbb3_Oxidase_CcoQ"/>
    <property type="match status" value="1"/>
</dbReference>
<dbReference type="RefSeq" id="WP_055731660.1">
    <property type="nucleotide sequence ID" value="NZ_BMDY01000001.1"/>
</dbReference>
<sequence length="60" mass="6714">MDFGTFSGLYTAFLMAIFIGIIAWAYSKKRKKDFAEAANLVFADEPKTSPTKDFEGAQKK</sequence>
<keyword evidence="1" id="KW-0812">Transmembrane</keyword>